<evidence type="ECO:0000259" key="2">
    <source>
        <dbReference type="Pfam" id="PF10433"/>
    </source>
</evidence>
<accession>A0ABR2K300</accession>
<dbReference type="PANTHER" id="PTHR10644">
    <property type="entry name" value="DNA REPAIR/RNA PROCESSING CPSF FAMILY"/>
    <property type="match status" value="1"/>
</dbReference>
<sequence>MDYCISEVFPSSAINDAVLVPSFYDDRDALALAKGNHLVIYTVEDEFVVEPKSFEIYGVIEKLIPLKSNLLVILTDLRACILKADDNDPNNLITVRNGTFQNAWESSRVPIKYAIHPTCLILQLENFQLDLYPITSDCPFGDPFKIKIGRKGIIGFQFIGPVSKVTRLAVLTEEYNNKPPVIHLFEIDPINRSYSEDPSFDVKLNDAYFMIPYDVEEHSIAIVFSTQQATRVMYNELNPYAKTATIYTLDRLIKMIALTPEFHLAIDQANKLHAVNIKEAGQVRFVNIGNVPHPSEFVKITSNLAFVASNKDDSVLLAINQENNTYNASVFDTIRSTGKIINFREFGNSIISIYERAVIESKLMCDFSPFLQIECPGFIHIFSFYFDGKGVNCFAFSDEVSTLVMGENIDREFIDLSDMFDSTSPTFLFYALGKNSFLQVTANKIWLYKYINDPEEKFDSICIDLPIGESEVTQVSRYENAFAVLTNDNKIYFYDIISESNNIEKIENKEKENNDLEEEIVKENKNGGEEAEKNEIENTEKVADDENKSYEIRQRNQIIVENNQISSISLSNNFLAISCFNPDKISIYHFQNGDFVFARSIEIGPIVDLAFHNGTFYALSPTEKITLVQPNFSTLTVLSCPGRHSSIRPINDKTIIVCGPDPSVIFGYNKVYPLNLKSQITDAIFSEDSLAVLTNDSLLFGNLSDPFYYNQSFTSPSKLLDIIEYDDMYIFIQYNSSNIVTFYSIPSKGKGNIDLEKYLNDSQKVVFGGLQQSENYVDHIKQNDSLIISSSSRILTYQFVSKKLVLVSVKKYPRQIYKIGTFRNYYYIQFCEEIQFFYPSYFFSENSEDNLKPVFSITNNARIMSCVTSNQMIAFTFSKKQIALFDFDDYNERLIQFSAPFQSRETITALSIIDETVIFATSHGNIFSLDLIPDMSGSSLSSRFEIVVKEGFCTDEKIVKMCPMRNNSFVMAASVNGMSLKIEKFKDKHPKFYELYRVLSANLRSIGKFTKEYQRCPKDKSYLLSMIQMCDRDLLSSFAALKANEKKAILEGSSISLELANEILQFIGL</sequence>
<protein>
    <recommendedName>
        <fullName evidence="2">RSE1/DDB1/CPSF1 first beta-propeller domain-containing protein</fullName>
    </recommendedName>
</protein>
<dbReference type="InterPro" id="IPR050358">
    <property type="entry name" value="RSE1/DDB1/CFT1"/>
</dbReference>
<evidence type="ECO:0000256" key="1">
    <source>
        <dbReference type="SAM" id="MobiDB-lite"/>
    </source>
</evidence>
<dbReference type="Proteomes" id="UP001470230">
    <property type="component" value="Unassembled WGS sequence"/>
</dbReference>
<evidence type="ECO:0000313" key="4">
    <source>
        <dbReference type="Proteomes" id="UP001470230"/>
    </source>
</evidence>
<dbReference type="SUPFAM" id="SSF50978">
    <property type="entry name" value="WD40 repeat-like"/>
    <property type="match status" value="1"/>
</dbReference>
<organism evidence="3 4">
    <name type="scientific">Tritrichomonas musculus</name>
    <dbReference type="NCBI Taxonomy" id="1915356"/>
    <lineage>
        <taxon>Eukaryota</taxon>
        <taxon>Metamonada</taxon>
        <taxon>Parabasalia</taxon>
        <taxon>Tritrichomonadida</taxon>
        <taxon>Tritrichomonadidae</taxon>
        <taxon>Tritrichomonas</taxon>
    </lineage>
</organism>
<dbReference type="InterPro" id="IPR036322">
    <property type="entry name" value="WD40_repeat_dom_sf"/>
</dbReference>
<feature type="region of interest" description="Disordered" evidence="1">
    <location>
        <begin position="522"/>
        <end position="542"/>
    </location>
</feature>
<gene>
    <name evidence="3" type="ORF">M9Y10_040758</name>
</gene>
<evidence type="ECO:0000313" key="3">
    <source>
        <dbReference type="EMBL" id="KAK8885312.1"/>
    </source>
</evidence>
<dbReference type="EMBL" id="JAPFFF010000007">
    <property type="protein sequence ID" value="KAK8885312.1"/>
    <property type="molecule type" value="Genomic_DNA"/>
</dbReference>
<reference evidence="3 4" key="1">
    <citation type="submission" date="2024-04" db="EMBL/GenBank/DDBJ databases">
        <title>Tritrichomonas musculus Genome.</title>
        <authorList>
            <person name="Alves-Ferreira E."/>
            <person name="Grigg M."/>
            <person name="Lorenzi H."/>
            <person name="Galac M."/>
        </authorList>
    </citation>
    <scope>NUCLEOTIDE SEQUENCE [LARGE SCALE GENOMIC DNA]</scope>
    <source>
        <strain evidence="3 4">EAF2021</strain>
    </source>
</reference>
<name>A0ABR2K300_9EUKA</name>
<feature type="domain" description="RSE1/DDB1/CPSF1 first beta-propeller" evidence="2">
    <location>
        <begin position="26"/>
        <end position="334"/>
    </location>
</feature>
<dbReference type="InterPro" id="IPR018846">
    <property type="entry name" value="Beta-prop_RSE1/DDB1/CPSF1_1st"/>
</dbReference>
<dbReference type="Gene3D" id="2.130.10.10">
    <property type="entry name" value="YVTN repeat-like/Quinoprotein amine dehydrogenase"/>
    <property type="match status" value="3"/>
</dbReference>
<comment type="caution">
    <text evidence="3">The sequence shown here is derived from an EMBL/GenBank/DDBJ whole genome shotgun (WGS) entry which is preliminary data.</text>
</comment>
<proteinExistence type="predicted"/>
<keyword evidence="4" id="KW-1185">Reference proteome</keyword>
<dbReference type="Pfam" id="PF10433">
    <property type="entry name" value="Beta-prop_RSE1_1st"/>
    <property type="match status" value="1"/>
</dbReference>
<dbReference type="InterPro" id="IPR015943">
    <property type="entry name" value="WD40/YVTN_repeat-like_dom_sf"/>
</dbReference>